<protein>
    <recommendedName>
        <fullName evidence="2">YtoQ family protein</fullName>
    </recommendedName>
</protein>
<name>A0A382SV64_9ZZZZ</name>
<dbReference type="NCBIfam" id="TIGR03646">
    <property type="entry name" value="YtoQ_fam"/>
    <property type="match status" value="1"/>
</dbReference>
<dbReference type="EMBL" id="UINC01131408">
    <property type="protein sequence ID" value="SVD13097.1"/>
    <property type="molecule type" value="Genomic_DNA"/>
</dbReference>
<dbReference type="SUPFAM" id="SSF52309">
    <property type="entry name" value="N-(deoxy)ribosyltransferase-like"/>
    <property type="match status" value="1"/>
</dbReference>
<dbReference type="Pfam" id="PF11071">
    <property type="entry name" value="Nuc_deoxyri_tr3"/>
    <property type="match status" value="1"/>
</dbReference>
<organism evidence="1">
    <name type="scientific">marine metagenome</name>
    <dbReference type="NCBI Taxonomy" id="408172"/>
    <lineage>
        <taxon>unclassified sequences</taxon>
        <taxon>metagenomes</taxon>
        <taxon>ecological metagenomes</taxon>
    </lineage>
</organism>
<accession>A0A382SV64</accession>
<dbReference type="AlphaFoldDB" id="A0A382SV64"/>
<sequence length="149" mass="16445">MDLSVYLSGEIHTNWRDRIEDACNIAGLDIEFLAPVTDHGSSDDCGVSILGVEDNSFWKDHKGAKVNAIRTHTMIERADVVVVRFGEKYRQWNAAFDAGYAHALGTPIITLHDPELTHPLKEVNGVAMAVAQTTEQVVGVLRYVLEGKL</sequence>
<gene>
    <name evidence="1" type="ORF">METZ01_LOCUS365951</name>
</gene>
<dbReference type="Gene3D" id="3.40.50.450">
    <property type="match status" value="1"/>
</dbReference>
<proteinExistence type="predicted"/>
<evidence type="ECO:0000313" key="1">
    <source>
        <dbReference type="EMBL" id="SVD13097.1"/>
    </source>
</evidence>
<dbReference type="InterPro" id="IPR019884">
    <property type="entry name" value="YtoQ_family_protein"/>
</dbReference>
<reference evidence="1" key="1">
    <citation type="submission" date="2018-05" db="EMBL/GenBank/DDBJ databases">
        <authorList>
            <person name="Lanie J.A."/>
            <person name="Ng W.-L."/>
            <person name="Kazmierczak K.M."/>
            <person name="Andrzejewski T.M."/>
            <person name="Davidsen T.M."/>
            <person name="Wayne K.J."/>
            <person name="Tettelin H."/>
            <person name="Glass J.I."/>
            <person name="Rusch D."/>
            <person name="Podicherti R."/>
            <person name="Tsui H.-C.T."/>
            <person name="Winkler M.E."/>
        </authorList>
    </citation>
    <scope>NUCLEOTIDE SEQUENCE</scope>
</reference>
<evidence type="ECO:0008006" key="2">
    <source>
        <dbReference type="Google" id="ProtNLM"/>
    </source>
</evidence>